<evidence type="ECO:0000313" key="3">
    <source>
        <dbReference type="EMBL" id="NYJ74717.1"/>
    </source>
</evidence>
<evidence type="ECO:0000259" key="2">
    <source>
        <dbReference type="Pfam" id="PF00296"/>
    </source>
</evidence>
<feature type="domain" description="Luciferase-like" evidence="2">
    <location>
        <begin position="14"/>
        <end position="309"/>
    </location>
</feature>
<organism evidence="3 4">
    <name type="scientific">Allobranchiibius huperziae</name>
    <dbReference type="NCBI Taxonomy" id="1874116"/>
    <lineage>
        <taxon>Bacteria</taxon>
        <taxon>Bacillati</taxon>
        <taxon>Actinomycetota</taxon>
        <taxon>Actinomycetes</taxon>
        <taxon>Micrococcales</taxon>
        <taxon>Dermacoccaceae</taxon>
        <taxon>Allobranchiibius</taxon>
    </lineage>
</organism>
<keyword evidence="4" id="KW-1185">Reference proteome</keyword>
<dbReference type="AlphaFoldDB" id="A0A853DDL1"/>
<gene>
    <name evidence="3" type="ORF">HNR15_001680</name>
</gene>
<dbReference type="Pfam" id="PF00296">
    <property type="entry name" value="Bac_luciferase"/>
    <property type="match status" value="1"/>
</dbReference>
<proteinExistence type="predicted"/>
<evidence type="ECO:0000313" key="4">
    <source>
        <dbReference type="Proteomes" id="UP000571817"/>
    </source>
</evidence>
<dbReference type="GO" id="GO:0005829">
    <property type="term" value="C:cytosol"/>
    <property type="evidence" value="ECO:0007669"/>
    <property type="project" value="TreeGrafter"/>
</dbReference>
<dbReference type="Proteomes" id="UP000571817">
    <property type="component" value="Unassembled WGS sequence"/>
</dbReference>
<dbReference type="Gene3D" id="3.20.20.30">
    <property type="entry name" value="Luciferase-like domain"/>
    <property type="match status" value="1"/>
</dbReference>
<dbReference type="InterPro" id="IPR011251">
    <property type="entry name" value="Luciferase-like_dom"/>
</dbReference>
<dbReference type="SUPFAM" id="SSF51679">
    <property type="entry name" value="Bacterial luciferase-like"/>
    <property type="match status" value="1"/>
</dbReference>
<dbReference type="PANTHER" id="PTHR30137:SF6">
    <property type="entry name" value="LUCIFERASE-LIKE MONOOXYGENASE"/>
    <property type="match status" value="1"/>
</dbReference>
<comment type="caution">
    <text evidence="3">The sequence shown here is derived from an EMBL/GenBank/DDBJ whole genome shotgun (WGS) entry which is preliminary data.</text>
</comment>
<dbReference type="PANTHER" id="PTHR30137">
    <property type="entry name" value="LUCIFERASE-LIKE MONOOXYGENASE"/>
    <property type="match status" value="1"/>
</dbReference>
<dbReference type="FunFam" id="3.20.20.30:FF:000002">
    <property type="entry name" value="LLM class flavin-dependent oxidoreductase"/>
    <property type="match status" value="1"/>
</dbReference>
<comment type="similarity">
    <text evidence="1">To bacterial alkanal monooxygenase alpha and beta chains.</text>
</comment>
<dbReference type="InterPro" id="IPR036661">
    <property type="entry name" value="Luciferase-like_sf"/>
</dbReference>
<reference evidence="3 4" key="1">
    <citation type="submission" date="2020-07" db="EMBL/GenBank/DDBJ databases">
        <title>Sequencing the genomes of 1000 actinobacteria strains.</title>
        <authorList>
            <person name="Klenk H.-P."/>
        </authorList>
    </citation>
    <scope>NUCLEOTIDE SEQUENCE [LARGE SCALE GENOMIC DNA]</scope>
    <source>
        <strain evidence="3 4">DSM 29531</strain>
    </source>
</reference>
<name>A0A853DDL1_9MICO</name>
<dbReference type="EMBL" id="JACCFW010000001">
    <property type="protein sequence ID" value="NYJ74717.1"/>
    <property type="molecule type" value="Genomic_DNA"/>
</dbReference>
<dbReference type="InterPro" id="IPR019949">
    <property type="entry name" value="CmoO-like"/>
</dbReference>
<dbReference type="GO" id="GO:0016705">
    <property type="term" value="F:oxidoreductase activity, acting on paired donors, with incorporation or reduction of molecular oxygen"/>
    <property type="evidence" value="ECO:0007669"/>
    <property type="project" value="InterPro"/>
</dbReference>
<dbReference type="RefSeq" id="WP_343048474.1">
    <property type="nucleotide sequence ID" value="NZ_JACCFW010000001.1"/>
</dbReference>
<sequence>MSHAIPLSVLDLSPVSSGRTGSDALRETVQLAQTAETLGYERFWVAEHHNLPSVTSSAPVVMMATVAASTSRIRVGAGGIMLPNHSPLQVAEQFRALEALHPGRIDLGLGRAPGTDQLTAFALRRSREALTADDFPQQYAELLAYVDGFPEDHPFAPISAQPSDVPLPPIWILGSSLYGAQAAAAFGTAFAYAGHFGEADPTEAMDIYRKGFRPSGRPGALEAPRSMLAVSAIAADDEQTAAEHARAAALAMVRLRQNRPGPFPSPQEAAEHEWSELDESMAQRMSRFTTIGTGDQVAKGVRARAEACGADELMVTTNVHDPAQRRRSYELLMKAWA</sequence>
<dbReference type="NCBIfam" id="TIGR03558">
    <property type="entry name" value="oxido_grp_1"/>
    <property type="match status" value="1"/>
</dbReference>
<evidence type="ECO:0000256" key="1">
    <source>
        <dbReference type="ARBA" id="ARBA00007789"/>
    </source>
</evidence>
<dbReference type="InterPro" id="IPR050766">
    <property type="entry name" value="Bact_Lucif_Oxidored"/>
</dbReference>
<accession>A0A853DDL1</accession>
<protein>
    <submittedName>
        <fullName evidence="3">Luciferase family oxidoreductase group 1</fullName>
    </submittedName>
</protein>